<dbReference type="STRING" id="47427.A0A2H3DSS7"/>
<evidence type="ECO:0000256" key="1">
    <source>
        <dbReference type="SAM" id="Phobius"/>
    </source>
</evidence>
<sequence length="125" mass="14066">MNTLTTYTLDTGLTALPPHLPTLLASLAFFTFIRLVVAPLTSHAFFPDTYGKMGRRARNKWLVPFSRSVFAVHVWAQVYTRRVPSTRLAGHPTRAGVSEPRSVGPVMGLRLPWQRQHQLGTRLDN</sequence>
<keyword evidence="1" id="KW-0812">Transmembrane</keyword>
<name>A0A2H3DSS7_ARMGA</name>
<organism evidence="2 3">
    <name type="scientific">Armillaria gallica</name>
    <name type="common">Bulbous honey fungus</name>
    <name type="synonym">Armillaria bulbosa</name>
    <dbReference type="NCBI Taxonomy" id="47427"/>
    <lineage>
        <taxon>Eukaryota</taxon>
        <taxon>Fungi</taxon>
        <taxon>Dikarya</taxon>
        <taxon>Basidiomycota</taxon>
        <taxon>Agaricomycotina</taxon>
        <taxon>Agaricomycetes</taxon>
        <taxon>Agaricomycetidae</taxon>
        <taxon>Agaricales</taxon>
        <taxon>Marasmiineae</taxon>
        <taxon>Physalacriaceae</taxon>
        <taxon>Armillaria</taxon>
    </lineage>
</organism>
<dbReference type="InParanoid" id="A0A2H3DSS7"/>
<dbReference type="OrthoDB" id="10266980at2759"/>
<keyword evidence="3" id="KW-1185">Reference proteome</keyword>
<keyword evidence="1" id="KW-0472">Membrane</keyword>
<accession>A0A2H3DSS7</accession>
<reference evidence="3" key="1">
    <citation type="journal article" date="2017" name="Nat. Ecol. Evol.">
        <title>Genome expansion and lineage-specific genetic innovations in the forest pathogenic fungi Armillaria.</title>
        <authorList>
            <person name="Sipos G."/>
            <person name="Prasanna A.N."/>
            <person name="Walter M.C."/>
            <person name="O'Connor E."/>
            <person name="Balint B."/>
            <person name="Krizsan K."/>
            <person name="Kiss B."/>
            <person name="Hess J."/>
            <person name="Varga T."/>
            <person name="Slot J."/>
            <person name="Riley R."/>
            <person name="Boka B."/>
            <person name="Rigling D."/>
            <person name="Barry K."/>
            <person name="Lee J."/>
            <person name="Mihaltcheva S."/>
            <person name="LaButti K."/>
            <person name="Lipzen A."/>
            <person name="Waldron R."/>
            <person name="Moloney N.M."/>
            <person name="Sperisen C."/>
            <person name="Kredics L."/>
            <person name="Vagvoelgyi C."/>
            <person name="Patrignani A."/>
            <person name="Fitzpatrick D."/>
            <person name="Nagy I."/>
            <person name="Doyle S."/>
            <person name="Anderson J.B."/>
            <person name="Grigoriev I.V."/>
            <person name="Gueldener U."/>
            <person name="Muensterkoetter M."/>
            <person name="Nagy L.G."/>
        </authorList>
    </citation>
    <scope>NUCLEOTIDE SEQUENCE [LARGE SCALE GENOMIC DNA]</scope>
    <source>
        <strain evidence="3">Ar21-2</strain>
    </source>
</reference>
<evidence type="ECO:0000313" key="2">
    <source>
        <dbReference type="EMBL" id="PBK97130.1"/>
    </source>
</evidence>
<keyword evidence="1" id="KW-1133">Transmembrane helix</keyword>
<dbReference type="Proteomes" id="UP000217790">
    <property type="component" value="Unassembled WGS sequence"/>
</dbReference>
<dbReference type="EMBL" id="KZ293650">
    <property type="protein sequence ID" value="PBK97130.1"/>
    <property type="molecule type" value="Genomic_DNA"/>
</dbReference>
<evidence type="ECO:0000313" key="3">
    <source>
        <dbReference type="Proteomes" id="UP000217790"/>
    </source>
</evidence>
<gene>
    <name evidence="2" type="ORF">ARMGADRAFT_1077231</name>
</gene>
<dbReference type="AlphaFoldDB" id="A0A2H3DSS7"/>
<feature type="transmembrane region" description="Helical" evidence="1">
    <location>
        <begin position="20"/>
        <end position="46"/>
    </location>
</feature>
<protein>
    <submittedName>
        <fullName evidence="2">Uncharacterized protein</fullName>
    </submittedName>
</protein>
<proteinExistence type="predicted"/>